<dbReference type="Gene3D" id="2.30.30.370">
    <property type="entry name" value="FAH"/>
    <property type="match status" value="1"/>
</dbReference>
<dbReference type="EMBL" id="BJFL01000026">
    <property type="protein sequence ID" value="GDY32620.1"/>
    <property type="molecule type" value="Genomic_DNA"/>
</dbReference>
<reference evidence="5" key="1">
    <citation type="submission" date="2019-04" db="EMBL/GenBank/DDBJ databases">
        <title>Draft genome sequence of Pseudonocardiaceae bacterium SL3-2-4.</title>
        <authorList>
            <person name="Ningsih F."/>
            <person name="Yokota A."/>
            <person name="Sakai Y."/>
            <person name="Nanatani K."/>
            <person name="Yabe S."/>
            <person name="Oetari A."/>
            <person name="Sjamsuridzal W."/>
        </authorList>
    </citation>
    <scope>NUCLEOTIDE SEQUENCE [LARGE SCALE GENOMIC DNA]</scope>
    <source>
        <strain evidence="5">SL3-2-4</strain>
    </source>
</reference>
<dbReference type="InterPro" id="IPR036663">
    <property type="entry name" value="Fumarylacetoacetase_C_sf"/>
</dbReference>
<gene>
    <name evidence="4" type="ORF">GTS_42530</name>
</gene>
<protein>
    <submittedName>
        <fullName evidence="4">2-hydroxyhepta-2,4-diene-1,7-dioate isomerase</fullName>
    </submittedName>
</protein>
<keyword evidence="4" id="KW-0413">Isomerase</keyword>
<dbReference type="RefSeq" id="WP_137815625.1">
    <property type="nucleotide sequence ID" value="NZ_BJFL01000026.1"/>
</dbReference>
<dbReference type="FunFam" id="3.90.850.10:FF:000002">
    <property type="entry name" value="2-hydroxyhepta-2,4-diene-1,7-dioate isomerase"/>
    <property type="match status" value="1"/>
</dbReference>
<evidence type="ECO:0000259" key="3">
    <source>
        <dbReference type="Pfam" id="PF10370"/>
    </source>
</evidence>
<dbReference type="OrthoDB" id="9805307at2"/>
<keyword evidence="5" id="KW-1185">Reference proteome</keyword>
<dbReference type="SUPFAM" id="SSF56529">
    <property type="entry name" value="FAH"/>
    <property type="match status" value="1"/>
</dbReference>
<feature type="domain" description="Fumarylacetoacetase-like C-terminal" evidence="2">
    <location>
        <begin position="59"/>
        <end position="253"/>
    </location>
</feature>
<evidence type="ECO:0000256" key="1">
    <source>
        <dbReference type="ARBA" id="ARBA00022723"/>
    </source>
</evidence>
<dbReference type="Proteomes" id="UP000298860">
    <property type="component" value="Unassembled WGS sequence"/>
</dbReference>
<name>A0A4D4JC85_9PSEU</name>
<feature type="domain" description="Rv2993c-like N-terminal" evidence="3">
    <location>
        <begin position="1"/>
        <end position="54"/>
    </location>
</feature>
<dbReference type="InterPro" id="IPR011234">
    <property type="entry name" value="Fumarylacetoacetase-like_C"/>
</dbReference>
<dbReference type="InterPro" id="IPR018833">
    <property type="entry name" value="Rv2993c-like_N"/>
</dbReference>
<sequence length="256" mass="27191">MRIARIAHPEGVAFVALEGTGDDVTAAEIAEHPFGPHQFTGRRWPLADARLLAPILPTKIICVGRNYAEHAREMGGEAPADPVIFMKPNTAVVGPNAAIKLPANSERVDFEGELAAVVGRPCKDVPAERAADVLLGYTVANDVTARDQQQADGQWTRAKGYDTFCPLGPWIETEVDPADLAIRTEVDGEVKQDARTSLLLHPVARLVEWISAVMTLLPGDVILTGTPAGVGPLRAGQTVSVTVEGVGTLTNPVASR</sequence>
<dbReference type="PANTHER" id="PTHR11820">
    <property type="entry name" value="ACYLPYRUVASE"/>
    <property type="match status" value="1"/>
</dbReference>
<evidence type="ECO:0000313" key="5">
    <source>
        <dbReference type="Proteomes" id="UP000298860"/>
    </source>
</evidence>
<dbReference type="AlphaFoldDB" id="A0A4D4JC85"/>
<keyword evidence="1" id="KW-0479">Metal-binding</keyword>
<evidence type="ECO:0000313" key="4">
    <source>
        <dbReference type="EMBL" id="GDY32620.1"/>
    </source>
</evidence>
<accession>A0A4D4JC85</accession>
<dbReference type="GO" id="GO:0016853">
    <property type="term" value="F:isomerase activity"/>
    <property type="evidence" value="ECO:0007669"/>
    <property type="project" value="UniProtKB-KW"/>
</dbReference>
<dbReference type="GO" id="GO:0046872">
    <property type="term" value="F:metal ion binding"/>
    <property type="evidence" value="ECO:0007669"/>
    <property type="project" value="UniProtKB-KW"/>
</dbReference>
<dbReference type="GO" id="GO:0019752">
    <property type="term" value="P:carboxylic acid metabolic process"/>
    <property type="evidence" value="ECO:0007669"/>
    <property type="project" value="UniProtKB-ARBA"/>
</dbReference>
<organism evidence="4 5">
    <name type="scientific">Gandjariella thermophila</name>
    <dbReference type="NCBI Taxonomy" id="1931992"/>
    <lineage>
        <taxon>Bacteria</taxon>
        <taxon>Bacillati</taxon>
        <taxon>Actinomycetota</taxon>
        <taxon>Actinomycetes</taxon>
        <taxon>Pseudonocardiales</taxon>
        <taxon>Pseudonocardiaceae</taxon>
        <taxon>Gandjariella</taxon>
    </lineage>
</organism>
<proteinExistence type="predicted"/>
<dbReference type="Pfam" id="PF01557">
    <property type="entry name" value="FAA_hydrolase"/>
    <property type="match status" value="1"/>
</dbReference>
<dbReference type="GO" id="GO:0018773">
    <property type="term" value="F:acetylpyruvate hydrolase activity"/>
    <property type="evidence" value="ECO:0007669"/>
    <property type="project" value="TreeGrafter"/>
</dbReference>
<dbReference type="Gene3D" id="3.90.850.10">
    <property type="entry name" value="Fumarylacetoacetase-like, C-terminal domain"/>
    <property type="match status" value="1"/>
</dbReference>
<dbReference type="Pfam" id="PF10370">
    <property type="entry name" value="Rv2993c-like_N"/>
    <property type="match status" value="1"/>
</dbReference>
<comment type="caution">
    <text evidence="4">The sequence shown here is derived from an EMBL/GenBank/DDBJ whole genome shotgun (WGS) entry which is preliminary data.</text>
</comment>
<evidence type="ECO:0000259" key="2">
    <source>
        <dbReference type="Pfam" id="PF01557"/>
    </source>
</evidence>
<dbReference type="PANTHER" id="PTHR11820:SF7">
    <property type="entry name" value="ACYLPYRUVASE FAHD1, MITOCHONDRIAL"/>
    <property type="match status" value="1"/>
</dbReference>